<protein>
    <submittedName>
        <fullName evidence="1">Uncharacterized protein</fullName>
    </submittedName>
</protein>
<dbReference type="Proteomes" id="UP000799750">
    <property type="component" value="Unassembled WGS sequence"/>
</dbReference>
<proteinExistence type="predicted"/>
<organism evidence="1 2">
    <name type="scientific">Lophium mytilinum</name>
    <dbReference type="NCBI Taxonomy" id="390894"/>
    <lineage>
        <taxon>Eukaryota</taxon>
        <taxon>Fungi</taxon>
        <taxon>Dikarya</taxon>
        <taxon>Ascomycota</taxon>
        <taxon>Pezizomycotina</taxon>
        <taxon>Dothideomycetes</taxon>
        <taxon>Pleosporomycetidae</taxon>
        <taxon>Mytilinidiales</taxon>
        <taxon>Mytilinidiaceae</taxon>
        <taxon>Lophium</taxon>
    </lineage>
</organism>
<dbReference type="AlphaFoldDB" id="A0A6A6QAZ5"/>
<evidence type="ECO:0000313" key="1">
    <source>
        <dbReference type="EMBL" id="KAF2488637.1"/>
    </source>
</evidence>
<sequence length="58" mass="6679">MRWHLMQLLTGASIRDDFPVAAKDKLINPNASQVLTRQLVTVTRKAVRLPHYLYATMQ</sequence>
<keyword evidence="2" id="KW-1185">Reference proteome</keyword>
<reference evidence="1" key="1">
    <citation type="journal article" date="2020" name="Stud. Mycol.">
        <title>101 Dothideomycetes genomes: a test case for predicting lifestyles and emergence of pathogens.</title>
        <authorList>
            <person name="Haridas S."/>
            <person name="Albert R."/>
            <person name="Binder M."/>
            <person name="Bloem J."/>
            <person name="Labutti K."/>
            <person name="Salamov A."/>
            <person name="Andreopoulos B."/>
            <person name="Baker S."/>
            <person name="Barry K."/>
            <person name="Bills G."/>
            <person name="Bluhm B."/>
            <person name="Cannon C."/>
            <person name="Castanera R."/>
            <person name="Culley D."/>
            <person name="Daum C."/>
            <person name="Ezra D."/>
            <person name="Gonzalez J."/>
            <person name="Henrissat B."/>
            <person name="Kuo A."/>
            <person name="Liang C."/>
            <person name="Lipzen A."/>
            <person name="Lutzoni F."/>
            <person name="Magnuson J."/>
            <person name="Mondo S."/>
            <person name="Nolan M."/>
            <person name="Ohm R."/>
            <person name="Pangilinan J."/>
            <person name="Park H.-J."/>
            <person name="Ramirez L."/>
            <person name="Alfaro M."/>
            <person name="Sun H."/>
            <person name="Tritt A."/>
            <person name="Yoshinaga Y."/>
            <person name="Zwiers L.-H."/>
            <person name="Turgeon B."/>
            <person name="Goodwin S."/>
            <person name="Spatafora J."/>
            <person name="Crous P."/>
            <person name="Grigoriev I."/>
        </authorList>
    </citation>
    <scope>NUCLEOTIDE SEQUENCE</scope>
    <source>
        <strain evidence="1">CBS 269.34</strain>
    </source>
</reference>
<gene>
    <name evidence="1" type="ORF">BU16DRAFT_224294</name>
</gene>
<accession>A0A6A6QAZ5</accession>
<evidence type="ECO:0000313" key="2">
    <source>
        <dbReference type="Proteomes" id="UP000799750"/>
    </source>
</evidence>
<name>A0A6A6QAZ5_9PEZI</name>
<dbReference type="EMBL" id="MU004202">
    <property type="protein sequence ID" value="KAF2488637.1"/>
    <property type="molecule type" value="Genomic_DNA"/>
</dbReference>